<dbReference type="Proteomes" id="UP000791440">
    <property type="component" value="Unassembled WGS sequence"/>
</dbReference>
<dbReference type="Pfam" id="PF00665">
    <property type="entry name" value="rve"/>
    <property type="match status" value="1"/>
</dbReference>
<dbReference type="GO" id="GO:0005524">
    <property type="term" value="F:ATP binding"/>
    <property type="evidence" value="ECO:0007669"/>
    <property type="project" value="UniProtKB-KW"/>
</dbReference>
<dbReference type="InterPro" id="IPR001878">
    <property type="entry name" value="Znf_CCHC"/>
</dbReference>
<evidence type="ECO:0000256" key="4">
    <source>
        <dbReference type="ARBA" id="ARBA00022723"/>
    </source>
</evidence>
<evidence type="ECO:0000313" key="17">
    <source>
        <dbReference type="EMBL" id="KAG6455177.1"/>
    </source>
</evidence>
<dbReference type="SMART" id="SM00343">
    <property type="entry name" value="ZnF_C2HC"/>
    <property type="match status" value="1"/>
</dbReference>
<dbReference type="Pfam" id="PF25597">
    <property type="entry name" value="SH3_retrovirus"/>
    <property type="match status" value="1"/>
</dbReference>
<keyword evidence="14" id="KW-0862">Zinc</keyword>
<keyword evidence="14" id="KW-0863">Zinc-finger</keyword>
<evidence type="ECO:0000256" key="9">
    <source>
        <dbReference type="ARBA" id="ARBA00022842"/>
    </source>
</evidence>
<dbReference type="PROSITE" id="PS50994">
    <property type="entry name" value="INTEGRASE"/>
    <property type="match status" value="1"/>
</dbReference>
<keyword evidence="9" id="KW-0460">Magnesium</keyword>
<dbReference type="Pfam" id="PF13976">
    <property type="entry name" value="gag_pre-integrs"/>
    <property type="match status" value="1"/>
</dbReference>
<dbReference type="PANTHER" id="PTHR42648">
    <property type="entry name" value="TRANSPOSASE, PUTATIVE-RELATED"/>
    <property type="match status" value="1"/>
</dbReference>
<dbReference type="InterPro" id="IPR025724">
    <property type="entry name" value="GAG-pre-integrase_dom"/>
</dbReference>
<dbReference type="InterPro" id="IPR057670">
    <property type="entry name" value="SH3_retrovirus"/>
</dbReference>
<keyword evidence="8" id="KW-0067">ATP-binding</keyword>
<feature type="domain" description="CCHC-type" evidence="15">
    <location>
        <begin position="228"/>
        <end position="244"/>
    </location>
</feature>
<evidence type="ECO:0000256" key="8">
    <source>
        <dbReference type="ARBA" id="ARBA00022840"/>
    </source>
</evidence>
<dbReference type="Pfam" id="PF22936">
    <property type="entry name" value="Pol_BBD"/>
    <property type="match status" value="1"/>
</dbReference>
<dbReference type="Pfam" id="PF00098">
    <property type="entry name" value="zf-CCHC"/>
    <property type="match status" value="1"/>
</dbReference>
<dbReference type="InterPro" id="IPR039537">
    <property type="entry name" value="Retrotran_Ty1/copia-like"/>
</dbReference>
<dbReference type="GO" id="GO:0006310">
    <property type="term" value="P:DNA recombination"/>
    <property type="evidence" value="ECO:0007669"/>
    <property type="project" value="UniProtKB-KW"/>
</dbReference>
<comment type="caution">
    <text evidence="17">The sequence shown here is derived from an EMBL/GenBank/DDBJ whole genome shotgun (WGS) entry which is preliminary data.</text>
</comment>
<organism evidence="17 18">
    <name type="scientific">Manduca sexta</name>
    <name type="common">Tobacco hawkmoth</name>
    <name type="synonym">Tobacco hornworm</name>
    <dbReference type="NCBI Taxonomy" id="7130"/>
    <lineage>
        <taxon>Eukaryota</taxon>
        <taxon>Metazoa</taxon>
        <taxon>Ecdysozoa</taxon>
        <taxon>Arthropoda</taxon>
        <taxon>Hexapoda</taxon>
        <taxon>Insecta</taxon>
        <taxon>Pterygota</taxon>
        <taxon>Neoptera</taxon>
        <taxon>Endopterygota</taxon>
        <taxon>Lepidoptera</taxon>
        <taxon>Glossata</taxon>
        <taxon>Ditrysia</taxon>
        <taxon>Bombycoidea</taxon>
        <taxon>Sphingidae</taxon>
        <taxon>Sphinginae</taxon>
        <taxon>Sphingini</taxon>
        <taxon>Manduca</taxon>
    </lineage>
</organism>
<comment type="function">
    <text evidence="1">The aspartyl protease (PR) mediates the proteolytic cleavages of the Gag and Gag-Pol polyproteins after assembly of the VLP.</text>
</comment>
<sequence length="858" mass="96657">MPKNILLEPAMAASTSTAISAGISVNFDKLSGISNYGNWKFMMRMYLIHEDLWNCIDGEAGVPKDNDARKQQRALAKICLMVQPSSFSHVRNASSGFEAWNNLKTAYEDRGLCRRLGLLRTMLGLKLEQFNDMEAYLLKITELDQQLRDINAPLDDDFLSVLILSGLPSDYDPLIMALENSNIKLCSETVKSKLLQEKLRRDFDKNEEGAMFTNRNAKRGNKTSDKNKCYICKKPNHYAKNCPNKTNKSEKCEKALNGTLLTALSTDVKSNAWYVDSGATCHMTNNKYLLQNYVVDTPRLVTVANKEKMYSEGHGEVHLLLKGHSQNTKLCDVVYVPGLSTNLISVGKMASKGLEVHFSAKKCNIYCGKIAVASATMVNGVYQLDVGCQQPTSKRELCAASYSVTANGPDIQPSGRERPEIANLCETKSSQQLWHRRLGHLNKRSMDLLQRGMASGINYTPSQYTPCVACIEGKQSRLPFPKQSYNRATEKLGLIHSDLCGPMSVSSFSGAKYLLTFIDDFTRMTFGYFIKSKDEVLSVFKVFKRLVENETNLKMKMLRTDNGREYVNKQFQSFLQEHGIKHQTTIPYSPQQNGVAERANRTIMEAGRCMLQEAGLDRRFWAEALNTAIYIKNKSPSKAVRGVTPEEKWSGNKVNLSNLKVFGCVAYALTPNEKRKKLDAKSKQFVFVGYCNESKGYRLIDPENPSKCVKSRDVQFLEEKMYKALKTNQENFTITDCQMNLTNDNVNDINTTENNSTSSPTKIYGNKKTASMVVAMTAAESPCVEPQTIHEALSGPEKEHWRNAIEDEYKSFEQNKAWTLTQLPANKKAVKCKKGFKKKFGFESSQANLTLSKRDYRL</sequence>
<keyword evidence="13" id="KW-0233">DNA recombination</keyword>
<dbReference type="GO" id="GO:0008270">
    <property type="term" value="F:zinc ion binding"/>
    <property type="evidence" value="ECO:0007669"/>
    <property type="project" value="UniProtKB-KW"/>
</dbReference>
<dbReference type="PROSITE" id="PS50158">
    <property type="entry name" value="ZF_CCHC"/>
    <property type="match status" value="1"/>
</dbReference>
<dbReference type="GO" id="GO:0003887">
    <property type="term" value="F:DNA-directed DNA polymerase activity"/>
    <property type="evidence" value="ECO:0007669"/>
    <property type="project" value="UniProtKB-KW"/>
</dbReference>
<accession>A0A921ZE53</accession>
<dbReference type="GO" id="GO:0003964">
    <property type="term" value="F:RNA-directed DNA polymerase activity"/>
    <property type="evidence" value="ECO:0007669"/>
    <property type="project" value="UniProtKB-KW"/>
</dbReference>
<reference evidence="17" key="1">
    <citation type="journal article" date="2016" name="Insect Biochem. Mol. Biol.">
        <title>Multifaceted biological insights from a draft genome sequence of the tobacco hornworm moth, Manduca sexta.</title>
        <authorList>
            <person name="Kanost M.R."/>
            <person name="Arrese E.L."/>
            <person name="Cao X."/>
            <person name="Chen Y.R."/>
            <person name="Chellapilla S."/>
            <person name="Goldsmith M.R."/>
            <person name="Grosse-Wilde E."/>
            <person name="Heckel D.G."/>
            <person name="Herndon N."/>
            <person name="Jiang H."/>
            <person name="Papanicolaou A."/>
            <person name="Qu J."/>
            <person name="Soulages J.L."/>
            <person name="Vogel H."/>
            <person name="Walters J."/>
            <person name="Waterhouse R.M."/>
            <person name="Ahn S.J."/>
            <person name="Almeida F.C."/>
            <person name="An C."/>
            <person name="Aqrawi P."/>
            <person name="Bretschneider A."/>
            <person name="Bryant W.B."/>
            <person name="Bucks S."/>
            <person name="Chao H."/>
            <person name="Chevignon G."/>
            <person name="Christen J.M."/>
            <person name="Clarke D.F."/>
            <person name="Dittmer N.T."/>
            <person name="Ferguson L.C.F."/>
            <person name="Garavelou S."/>
            <person name="Gordon K.H.J."/>
            <person name="Gunaratna R.T."/>
            <person name="Han Y."/>
            <person name="Hauser F."/>
            <person name="He Y."/>
            <person name="Heidel-Fischer H."/>
            <person name="Hirsh A."/>
            <person name="Hu Y."/>
            <person name="Jiang H."/>
            <person name="Kalra D."/>
            <person name="Klinner C."/>
            <person name="Konig C."/>
            <person name="Kovar C."/>
            <person name="Kroll A.R."/>
            <person name="Kuwar S.S."/>
            <person name="Lee S.L."/>
            <person name="Lehman R."/>
            <person name="Li K."/>
            <person name="Li Z."/>
            <person name="Liang H."/>
            <person name="Lovelace S."/>
            <person name="Lu Z."/>
            <person name="Mansfield J.H."/>
            <person name="McCulloch K.J."/>
            <person name="Mathew T."/>
            <person name="Morton B."/>
            <person name="Muzny D.M."/>
            <person name="Neunemann D."/>
            <person name="Ongeri F."/>
            <person name="Pauchet Y."/>
            <person name="Pu L.L."/>
            <person name="Pyrousis I."/>
            <person name="Rao X.J."/>
            <person name="Redding A."/>
            <person name="Roesel C."/>
            <person name="Sanchez-Gracia A."/>
            <person name="Schaack S."/>
            <person name="Shukla A."/>
            <person name="Tetreau G."/>
            <person name="Wang Y."/>
            <person name="Xiong G.H."/>
            <person name="Traut W."/>
            <person name="Walsh T.K."/>
            <person name="Worley K.C."/>
            <person name="Wu D."/>
            <person name="Wu W."/>
            <person name="Wu Y.Q."/>
            <person name="Zhang X."/>
            <person name="Zou Z."/>
            <person name="Zucker H."/>
            <person name="Briscoe A.D."/>
            <person name="Burmester T."/>
            <person name="Clem R.J."/>
            <person name="Feyereisen R."/>
            <person name="Grimmelikhuijzen C.J.P."/>
            <person name="Hamodrakas S.J."/>
            <person name="Hansson B.S."/>
            <person name="Huguet E."/>
            <person name="Jermiin L.S."/>
            <person name="Lan Q."/>
            <person name="Lehman H.K."/>
            <person name="Lorenzen M."/>
            <person name="Merzendorfer H."/>
            <person name="Michalopoulos I."/>
            <person name="Morton D.B."/>
            <person name="Muthukrishnan S."/>
            <person name="Oakeshott J.G."/>
            <person name="Palmer W."/>
            <person name="Park Y."/>
            <person name="Passarelli A.L."/>
            <person name="Rozas J."/>
            <person name="Schwartz L.M."/>
            <person name="Smith W."/>
            <person name="Southgate A."/>
            <person name="Vilcinskas A."/>
            <person name="Vogt R."/>
            <person name="Wang P."/>
            <person name="Werren J."/>
            <person name="Yu X.Q."/>
            <person name="Zhou J.J."/>
            <person name="Brown S.J."/>
            <person name="Scherer S.E."/>
            <person name="Richards S."/>
            <person name="Blissard G.W."/>
        </authorList>
    </citation>
    <scope>NUCLEOTIDE SEQUENCE</scope>
</reference>
<dbReference type="GO" id="GO:0004519">
    <property type="term" value="F:endonuclease activity"/>
    <property type="evidence" value="ECO:0007669"/>
    <property type="project" value="UniProtKB-KW"/>
</dbReference>
<dbReference type="GO" id="GO:0015074">
    <property type="term" value="P:DNA integration"/>
    <property type="evidence" value="ECO:0007669"/>
    <property type="project" value="UniProtKB-KW"/>
</dbReference>
<name>A0A921ZE53_MANSE</name>
<evidence type="ECO:0000256" key="10">
    <source>
        <dbReference type="ARBA" id="ARBA00022908"/>
    </source>
</evidence>
<dbReference type="Pfam" id="PF14223">
    <property type="entry name" value="Retrotran_gag_2"/>
    <property type="match status" value="1"/>
</dbReference>
<dbReference type="InterPro" id="IPR054722">
    <property type="entry name" value="PolX-like_BBD"/>
</dbReference>
<evidence type="ECO:0000256" key="14">
    <source>
        <dbReference type="PROSITE-ProRule" id="PRU00047"/>
    </source>
</evidence>
<dbReference type="GO" id="GO:0006508">
    <property type="term" value="P:proteolysis"/>
    <property type="evidence" value="ECO:0007669"/>
    <property type="project" value="UniProtKB-KW"/>
</dbReference>
<dbReference type="EMBL" id="JH668484">
    <property type="protein sequence ID" value="KAG6455177.1"/>
    <property type="molecule type" value="Genomic_DNA"/>
</dbReference>
<evidence type="ECO:0000256" key="12">
    <source>
        <dbReference type="ARBA" id="ARBA00022932"/>
    </source>
</evidence>
<keyword evidence="10" id="KW-0229">DNA integration</keyword>
<evidence type="ECO:0000256" key="6">
    <source>
        <dbReference type="ARBA" id="ARBA00022759"/>
    </source>
</evidence>
<keyword evidence="11" id="KW-0695">RNA-directed DNA polymerase</keyword>
<evidence type="ECO:0000259" key="15">
    <source>
        <dbReference type="PROSITE" id="PS50158"/>
    </source>
</evidence>
<evidence type="ECO:0000259" key="16">
    <source>
        <dbReference type="PROSITE" id="PS50994"/>
    </source>
</evidence>
<dbReference type="AlphaFoldDB" id="A0A921ZE53"/>
<evidence type="ECO:0000256" key="5">
    <source>
        <dbReference type="ARBA" id="ARBA00022741"/>
    </source>
</evidence>
<keyword evidence="5" id="KW-0547">Nucleotide-binding</keyword>
<dbReference type="GO" id="GO:0003676">
    <property type="term" value="F:nucleic acid binding"/>
    <property type="evidence" value="ECO:0007669"/>
    <property type="project" value="InterPro"/>
</dbReference>
<evidence type="ECO:0000256" key="13">
    <source>
        <dbReference type="ARBA" id="ARBA00023172"/>
    </source>
</evidence>
<proteinExistence type="predicted"/>
<keyword evidence="4" id="KW-0479">Metal-binding</keyword>
<keyword evidence="3" id="KW-0540">Nuclease</keyword>
<evidence type="ECO:0000256" key="7">
    <source>
        <dbReference type="ARBA" id="ARBA00022801"/>
    </source>
</evidence>
<evidence type="ECO:0000256" key="2">
    <source>
        <dbReference type="ARBA" id="ARBA00022670"/>
    </source>
</evidence>
<evidence type="ECO:0000256" key="11">
    <source>
        <dbReference type="ARBA" id="ARBA00022918"/>
    </source>
</evidence>
<reference evidence="17" key="2">
    <citation type="submission" date="2020-12" db="EMBL/GenBank/DDBJ databases">
        <authorList>
            <person name="Kanost M."/>
        </authorList>
    </citation>
    <scope>NUCLEOTIDE SEQUENCE</scope>
</reference>
<feature type="domain" description="Integrase catalytic" evidence="16">
    <location>
        <begin position="477"/>
        <end position="653"/>
    </location>
</feature>
<protein>
    <recommendedName>
        <fullName evidence="19">Retrovirus-related Pol polyprotein from transposon TNT 1-94</fullName>
    </recommendedName>
</protein>
<evidence type="ECO:0000313" key="18">
    <source>
        <dbReference type="Proteomes" id="UP000791440"/>
    </source>
</evidence>
<gene>
    <name evidence="17" type="ORF">O3G_MSEX009064</name>
</gene>
<keyword evidence="12" id="KW-0239">DNA-directed DNA polymerase</keyword>
<dbReference type="InterPro" id="IPR001584">
    <property type="entry name" value="Integrase_cat-core"/>
</dbReference>
<keyword evidence="6" id="KW-0255">Endonuclease</keyword>
<evidence type="ECO:0000256" key="3">
    <source>
        <dbReference type="ARBA" id="ARBA00022722"/>
    </source>
</evidence>
<evidence type="ECO:0000256" key="1">
    <source>
        <dbReference type="ARBA" id="ARBA00002180"/>
    </source>
</evidence>
<keyword evidence="12" id="KW-0548">Nucleotidyltransferase</keyword>
<keyword evidence="12" id="KW-0808">Transferase</keyword>
<keyword evidence="2" id="KW-0645">Protease</keyword>
<evidence type="ECO:0008006" key="19">
    <source>
        <dbReference type="Google" id="ProtNLM"/>
    </source>
</evidence>
<dbReference type="PANTHER" id="PTHR42648:SF11">
    <property type="entry name" value="TRANSPOSON TY4-P GAG-POL POLYPROTEIN"/>
    <property type="match status" value="1"/>
</dbReference>
<keyword evidence="7" id="KW-0378">Hydrolase</keyword>
<dbReference type="GO" id="GO:0008233">
    <property type="term" value="F:peptidase activity"/>
    <property type="evidence" value="ECO:0007669"/>
    <property type="project" value="UniProtKB-KW"/>
</dbReference>
<keyword evidence="18" id="KW-1185">Reference proteome</keyword>